<feature type="transmembrane region" description="Helical" evidence="10">
    <location>
        <begin position="12"/>
        <end position="32"/>
    </location>
</feature>
<gene>
    <name evidence="11" type="ORF">A2Z86_08330</name>
</gene>
<feature type="transmembrane region" description="Helical" evidence="10">
    <location>
        <begin position="135"/>
        <end position="160"/>
    </location>
</feature>
<evidence type="ECO:0000256" key="5">
    <source>
        <dbReference type="ARBA" id="ARBA00022692"/>
    </source>
</evidence>
<feature type="transmembrane region" description="Helical" evidence="10">
    <location>
        <begin position="180"/>
        <end position="202"/>
    </location>
</feature>
<feature type="transmembrane region" description="Helical" evidence="10">
    <location>
        <begin position="70"/>
        <end position="93"/>
    </location>
</feature>
<evidence type="ECO:0000256" key="7">
    <source>
        <dbReference type="ARBA" id="ARBA00023136"/>
    </source>
</evidence>
<dbReference type="PANTHER" id="PTHR30065:SF1">
    <property type="entry name" value="SURFACE PRESENTATION OF ANTIGENS PROTEIN SPAR"/>
    <property type="match status" value="1"/>
</dbReference>
<keyword evidence="5 10" id="KW-0812">Transmembrane</keyword>
<dbReference type="GO" id="GO:0005886">
    <property type="term" value="C:plasma membrane"/>
    <property type="evidence" value="ECO:0007669"/>
    <property type="project" value="UniProtKB-SubCell"/>
</dbReference>
<dbReference type="Proteomes" id="UP000176992">
    <property type="component" value="Unassembled WGS sequence"/>
</dbReference>
<dbReference type="PANTHER" id="PTHR30065">
    <property type="entry name" value="FLAGELLAR BIOSYNTHETIC PROTEIN FLIR"/>
    <property type="match status" value="1"/>
</dbReference>
<keyword evidence="11" id="KW-0966">Cell projection</keyword>
<protein>
    <recommendedName>
        <fullName evidence="3 9">Flagellar biosynthetic protein FliR</fullName>
    </recommendedName>
</protein>
<sequence>MQPISEIALGQIEIYSIIFLRVSGIIFTMPFFGSENVPRMVRIGLSLVLTMVIVPTLDVSGVVLPDNLPMYVVMLFKELLVGLILGFIAQLIFNGIQFAGDLVGFQMGLRIGNIIDPMSEEQVSEIGTLQNMLAVLIYLSLFWDHFLFKALAGSFHVIPIGGVHLEQPLALELVRMSAEVFIIALKLGAPLLAALFLADVAMGFIARTAPQINVFIIGFPVKVGVGMLLLGISLPFFVYVFTKLVQGMENNILIALRYL</sequence>
<evidence type="ECO:0000256" key="4">
    <source>
        <dbReference type="ARBA" id="ARBA00022475"/>
    </source>
</evidence>
<evidence type="ECO:0000256" key="10">
    <source>
        <dbReference type="RuleBase" id="RU362071"/>
    </source>
</evidence>
<evidence type="ECO:0000313" key="12">
    <source>
        <dbReference type="Proteomes" id="UP000176992"/>
    </source>
</evidence>
<keyword evidence="7 10" id="KW-0472">Membrane</keyword>
<evidence type="ECO:0000256" key="3">
    <source>
        <dbReference type="ARBA" id="ARBA00021717"/>
    </source>
</evidence>
<dbReference type="GO" id="GO:0006605">
    <property type="term" value="P:protein targeting"/>
    <property type="evidence" value="ECO:0007669"/>
    <property type="project" value="UniProtKB-UniRule"/>
</dbReference>
<dbReference type="GO" id="GO:0044780">
    <property type="term" value="P:bacterial-type flagellum assembly"/>
    <property type="evidence" value="ECO:0007669"/>
    <property type="project" value="UniProtKB-UniRule"/>
</dbReference>
<keyword evidence="8 10" id="KW-0975">Bacterial flagellum</keyword>
<accession>A0A1F5YIG6</accession>
<keyword evidence="11" id="KW-0969">Cilium</keyword>
<evidence type="ECO:0000256" key="6">
    <source>
        <dbReference type="ARBA" id="ARBA00022989"/>
    </source>
</evidence>
<proteinExistence type="inferred from homology"/>
<organism evidence="11 12">
    <name type="scientific">Candidatus Glassbacteria bacterium GWA2_58_10</name>
    <dbReference type="NCBI Taxonomy" id="1817865"/>
    <lineage>
        <taxon>Bacteria</taxon>
        <taxon>Candidatus Glassiibacteriota</taxon>
    </lineage>
</organism>
<comment type="function">
    <text evidence="1 10">Role in flagellar biosynthesis.</text>
</comment>
<reference evidence="11 12" key="1">
    <citation type="journal article" date="2016" name="Nat. Commun.">
        <title>Thousands of microbial genomes shed light on interconnected biogeochemical processes in an aquifer system.</title>
        <authorList>
            <person name="Anantharaman K."/>
            <person name="Brown C.T."/>
            <person name="Hug L.A."/>
            <person name="Sharon I."/>
            <person name="Castelle C.J."/>
            <person name="Probst A.J."/>
            <person name="Thomas B.C."/>
            <person name="Singh A."/>
            <person name="Wilkins M.J."/>
            <person name="Karaoz U."/>
            <person name="Brodie E.L."/>
            <person name="Williams K.H."/>
            <person name="Hubbard S.S."/>
            <person name="Banfield J.F."/>
        </authorList>
    </citation>
    <scope>NUCLEOTIDE SEQUENCE [LARGE SCALE GENOMIC DNA]</scope>
</reference>
<comment type="subcellular location">
    <subcellularLocation>
        <location evidence="10">Cell membrane</location>
        <topology evidence="10">Multi-pass membrane protein</topology>
    </subcellularLocation>
    <subcellularLocation>
        <location evidence="10">Bacterial flagellum basal body</location>
    </subcellularLocation>
</comment>
<name>A0A1F5YIG6_9BACT</name>
<evidence type="ECO:0000256" key="8">
    <source>
        <dbReference type="ARBA" id="ARBA00023143"/>
    </source>
</evidence>
<evidence type="ECO:0000256" key="9">
    <source>
        <dbReference type="NCBIfam" id="TIGR01400"/>
    </source>
</evidence>
<dbReference type="EMBL" id="MFIV01000005">
    <property type="protein sequence ID" value="OGF99883.1"/>
    <property type="molecule type" value="Genomic_DNA"/>
</dbReference>
<comment type="similarity">
    <text evidence="2 10">Belongs to the FliR/MopE/SpaR family.</text>
</comment>
<feature type="transmembrane region" description="Helical" evidence="10">
    <location>
        <begin position="44"/>
        <end position="64"/>
    </location>
</feature>
<dbReference type="InterPro" id="IPR002010">
    <property type="entry name" value="T3SS_IM_R"/>
</dbReference>
<keyword evidence="4 10" id="KW-1003">Cell membrane</keyword>
<evidence type="ECO:0000313" key="11">
    <source>
        <dbReference type="EMBL" id="OGF99883.1"/>
    </source>
</evidence>
<dbReference type="NCBIfam" id="TIGR01400">
    <property type="entry name" value="fliR"/>
    <property type="match status" value="1"/>
</dbReference>
<evidence type="ECO:0000256" key="2">
    <source>
        <dbReference type="ARBA" id="ARBA00009772"/>
    </source>
</evidence>
<comment type="caution">
    <text evidence="11">The sequence shown here is derived from an EMBL/GenBank/DDBJ whole genome shotgun (WGS) entry which is preliminary data.</text>
</comment>
<keyword evidence="11" id="KW-0282">Flagellum</keyword>
<dbReference type="InterPro" id="IPR006303">
    <property type="entry name" value="FliR"/>
</dbReference>
<dbReference type="GO" id="GO:0009425">
    <property type="term" value="C:bacterial-type flagellum basal body"/>
    <property type="evidence" value="ECO:0007669"/>
    <property type="project" value="UniProtKB-SubCell"/>
</dbReference>
<dbReference type="AlphaFoldDB" id="A0A1F5YIG6"/>
<feature type="transmembrane region" description="Helical" evidence="10">
    <location>
        <begin position="214"/>
        <end position="241"/>
    </location>
</feature>
<evidence type="ECO:0000256" key="1">
    <source>
        <dbReference type="ARBA" id="ARBA00002578"/>
    </source>
</evidence>
<dbReference type="PRINTS" id="PR00953">
    <property type="entry name" value="TYPE3IMRPROT"/>
</dbReference>
<dbReference type="Pfam" id="PF01311">
    <property type="entry name" value="Bac_export_1"/>
    <property type="match status" value="1"/>
</dbReference>
<keyword evidence="6 10" id="KW-1133">Transmembrane helix</keyword>